<organism evidence="1 2">
    <name type="scientific">Turnera subulata</name>
    <dbReference type="NCBI Taxonomy" id="218843"/>
    <lineage>
        <taxon>Eukaryota</taxon>
        <taxon>Viridiplantae</taxon>
        <taxon>Streptophyta</taxon>
        <taxon>Embryophyta</taxon>
        <taxon>Tracheophyta</taxon>
        <taxon>Spermatophyta</taxon>
        <taxon>Magnoliopsida</taxon>
        <taxon>eudicotyledons</taxon>
        <taxon>Gunneridae</taxon>
        <taxon>Pentapetalae</taxon>
        <taxon>rosids</taxon>
        <taxon>fabids</taxon>
        <taxon>Malpighiales</taxon>
        <taxon>Passifloraceae</taxon>
        <taxon>Turnera</taxon>
    </lineage>
</organism>
<dbReference type="Proteomes" id="UP001141552">
    <property type="component" value="Unassembled WGS sequence"/>
</dbReference>
<evidence type="ECO:0000313" key="1">
    <source>
        <dbReference type="EMBL" id="KAJ4825366.1"/>
    </source>
</evidence>
<proteinExistence type="predicted"/>
<dbReference type="AlphaFoldDB" id="A0A9Q0F7V6"/>
<sequence length="76" mass="8319">MVDGDKAVTSEKLPSRKVIMGRMLAKSLQSGDPIFEKVSRVVYLALRGIVLGGSGPQGRKLAETALLNRLELEPYY</sequence>
<dbReference type="EMBL" id="JAKUCV010006926">
    <property type="protein sequence ID" value="KAJ4825366.1"/>
    <property type="molecule type" value="Genomic_DNA"/>
</dbReference>
<evidence type="ECO:0000313" key="2">
    <source>
        <dbReference type="Proteomes" id="UP001141552"/>
    </source>
</evidence>
<accession>A0A9Q0F7V6</accession>
<protein>
    <submittedName>
        <fullName evidence="1">Uncharacterized protein</fullName>
    </submittedName>
</protein>
<gene>
    <name evidence="1" type="ORF">Tsubulata_042957</name>
</gene>
<reference evidence="1" key="2">
    <citation type="journal article" date="2023" name="Plants (Basel)">
        <title>Annotation of the Turnera subulata (Passifloraceae) Draft Genome Reveals the S-Locus Evolved after the Divergence of Turneroideae from Passifloroideae in a Stepwise Manner.</title>
        <authorList>
            <person name="Henning P.M."/>
            <person name="Roalson E.H."/>
            <person name="Mir W."/>
            <person name="McCubbin A.G."/>
            <person name="Shore J.S."/>
        </authorList>
    </citation>
    <scope>NUCLEOTIDE SEQUENCE</scope>
    <source>
        <strain evidence="1">F60SS</strain>
    </source>
</reference>
<reference evidence="1" key="1">
    <citation type="submission" date="2022-02" db="EMBL/GenBank/DDBJ databases">
        <authorList>
            <person name="Henning P.M."/>
            <person name="McCubbin A.G."/>
            <person name="Shore J.S."/>
        </authorList>
    </citation>
    <scope>NUCLEOTIDE SEQUENCE</scope>
    <source>
        <strain evidence="1">F60SS</strain>
        <tissue evidence="1">Leaves</tissue>
    </source>
</reference>
<dbReference type="OrthoDB" id="1734554at2759"/>
<name>A0A9Q0F7V6_9ROSI</name>
<comment type="caution">
    <text evidence="1">The sequence shown here is derived from an EMBL/GenBank/DDBJ whole genome shotgun (WGS) entry which is preliminary data.</text>
</comment>
<keyword evidence="2" id="KW-1185">Reference proteome</keyword>